<protein>
    <submittedName>
        <fullName evidence="7">MipA/OmpV family protein</fullName>
    </submittedName>
</protein>
<dbReference type="EMBL" id="WTYA01000002">
    <property type="protein sequence ID" value="MXP27679.1"/>
    <property type="molecule type" value="Genomic_DNA"/>
</dbReference>
<dbReference type="InterPro" id="IPR010583">
    <property type="entry name" value="MipA"/>
</dbReference>
<evidence type="ECO:0000256" key="6">
    <source>
        <dbReference type="SAM" id="SignalP"/>
    </source>
</evidence>
<keyword evidence="4" id="KW-0472">Membrane</keyword>
<evidence type="ECO:0000256" key="5">
    <source>
        <dbReference type="ARBA" id="ARBA00023237"/>
    </source>
</evidence>
<comment type="subcellular location">
    <subcellularLocation>
        <location evidence="1">Cell outer membrane</location>
    </subcellularLocation>
</comment>
<dbReference type="Proteomes" id="UP000439780">
    <property type="component" value="Unassembled WGS sequence"/>
</dbReference>
<feature type="signal peptide" evidence="6">
    <location>
        <begin position="1"/>
        <end position="23"/>
    </location>
</feature>
<keyword evidence="5" id="KW-0998">Cell outer membrane</keyword>
<proteinExistence type="inferred from homology"/>
<evidence type="ECO:0000256" key="1">
    <source>
        <dbReference type="ARBA" id="ARBA00004442"/>
    </source>
</evidence>
<dbReference type="GO" id="GO:0009279">
    <property type="term" value="C:cell outer membrane"/>
    <property type="evidence" value="ECO:0007669"/>
    <property type="project" value="UniProtKB-SubCell"/>
</dbReference>
<evidence type="ECO:0000256" key="2">
    <source>
        <dbReference type="ARBA" id="ARBA00005722"/>
    </source>
</evidence>
<keyword evidence="3 6" id="KW-0732">Signal</keyword>
<evidence type="ECO:0000313" key="8">
    <source>
        <dbReference type="Proteomes" id="UP000439780"/>
    </source>
</evidence>
<accession>A0A845AE59</accession>
<evidence type="ECO:0000256" key="4">
    <source>
        <dbReference type="ARBA" id="ARBA00023136"/>
    </source>
</evidence>
<dbReference type="PANTHER" id="PTHR38776">
    <property type="entry name" value="MLTA-INTERACTING PROTEIN-RELATED"/>
    <property type="match status" value="1"/>
</dbReference>
<dbReference type="RefSeq" id="WP_160751994.1">
    <property type="nucleotide sequence ID" value="NZ_WTYA01000002.1"/>
</dbReference>
<dbReference type="PANTHER" id="PTHR38776:SF1">
    <property type="entry name" value="MLTA-INTERACTING PROTEIN-RELATED"/>
    <property type="match status" value="1"/>
</dbReference>
<dbReference type="AlphaFoldDB" id="A0A845AE59"/>
<feature type="chain" id="PRO_5032453978" evidence="6">
    <location>
        <begin position="24"/>
        <end position="306"/>
    </location>
</feature>
<dbReference type="OrthoDB" id="5462484at2"/>
<evidence type="ECO:0000313" key="7">
    <source>
        <dbReference type="EMBL" id="MXP27679.1"/>
    </source>
</evidence>
<sequence>MSFRSAVALAAFLGAFSLGGPLAAQDRTETTPPPVASGAASDAATAGDALRNSVYNGNWISIGVGAILSPSYTGSNDYDVTPVPVIQGRVAGIGINPRPAGLALNFLPSSDGKPSLSLGIAARLDRNRSSRIKDRVVEQYGELDTGVEVGPTVGVRFPGVLNPYDSLSVNVDVLWDVAGASKGMIVNPSVSYFTPVSRGAAVSLSLSARHVNDRFADYYYSVPTAPAGVPVADQLPVFNAQGGFDKLSATLFGAIDLDGNLANGGWAVFAIGGYSRLQGSAADTPFTSIRGSANQWTAGLGIGYTF</sequence>
<keyword evidence="8" id="KW-1185">Reference proteome</keyword>
<name>A0A845AE59_9SPHN</name>
<comment type="caution">
    <text evidence="7">The sequence shown here is derived from an EMBL/GenBank/DDBJ whole genome shotgun (WGS) entry which is preliminary data.</text>
</comment>
<dbReference type="Pfam" id="PF06629">
    <property type="entry name" value="MipA"/>
    <property type="match status" value="1"/>
</dbReference>
<gene>
    <name evidence="7" type="ORF">GRI58_02435</name>
</gene>
<reference evidence="7 8" key="1">
    <citation type="submission" date="2019-12" db="EMBL/GenBank/DDBJ databases">
        <title>Genomic-based taxomic classification of the family Erythrobacteraceae.</title>
        <authorList>
            <person name="Xu L."/>
        </authorList>
    </citation>
    <scope>NUCLEOTIDE SEQUENCE [LARGE SCALE GENOMIC DNA]</scope>
    <source>
        <strain evidence="7 8">KEMB 9005-328</strain>
    </source>
</reference>
<evidence type="ECO:0000256" key="3">
    <source>
        <dbReference type="ARBA" id="ARBA00022729"/>
    </source>
</evidence>
<organism evidence="7 8">
    <name type="scientific">Qipengyuania algicida</name>
    <dbReference type="NCBI Taxonomy" id="1836209"/>
    <lineage>
        <taxon>Bacteria</taxon>
        <taxon>Pseudomonadati</taxon>
        <taxon>Pseudomonadota</taxon>
        <taxon>Alphaproteobacteria</taxon>
        <taxon>Sphingomonadales</taxon>
        <taxon>Erythrobacteraceae</taxon>
        <taxon>Qipengyuania</taxon>
    </lineage>
</organism>
<comment type="similarity">
    <text evidence="2">Belongs to the MipA/OmpV family.</text>
</comment>